<dbReference type="EMBL" id="BARV01018730">
    <property type="protein sequence ID" value="GAI22969.1"/>
    <property type="molecule type" value="Genomic_DNA"/>
</dbReference>
<feature type="non-terminal residue" evidence="1">
    <location>
        <position position="1"/>
    </location>
</feature>
<gene>
    <name evidence="1" type="ORF">S06H3_31611</name>
</gene>
<organism evidence="1">
    <name type="scientific">marine sediment metagenome</name>
    <dbReference type="NCBI Taxonomy" id="412755"/>
    <lineage>
        <taxon>unclassified sequences</taxon>
        <taxon>metagenomes</taxon>
        <taxon>ecological metagenomes</taxon>
    </lineage>
</organism>
<name>X1NWF8_9ZZZZ</name>
<comment type="caution">
    <text evidence="1">The sequence shown here is derived from an EMBL/GenBank/DDBJ whole genome shotgun (WGS) entry which is preliminary data.</text>
</comment>
<proteinExistence type="predicted"/>
<sequence>HAWWTRVWSLDCLPRLLDLTAVGCYRGSDRSIKATFLTVLRYVELVGSNGDITPNPKIRQSPPIKLFFPKGGENSFSGGHLLP</sequence>
<dbReference type="AlphaFoldDB" id="X1NWF8"/>
<evidence type="ECO:0000313" key="1">
    <source>
        <dbReference type="EMBL" id="GAI22969.1"/>
    </source>
</evidence>
<protein>
    <submittedName>
        <fullName evidence="1">Uncharacterized protein</fullName>
    </submittedName>
</protein>
<reference evidence="1" key="1">
    <citation type="journal article" date="2014" name="Front. Microbiol.">
        <title>High frequency of phylogenetically diverse reductive dehalogenase-homologous genes in deep subseafloor sedimentary metagenomes.</title>
        <authorList>
            <person name="Kawai M."/>
            <person name="Futagami T."/>
            <person name="Toyoda A."/>
            <person name="Takaki Y."/>
            <person name="Nishi S."/>
            <person name="Hori S."/>
            <person name="Arai W."/>
            <person name="Tsubouchi T."/>
            <person name="Morono Y."/>
            <person name="Uchiyama I."/>
            <person name="Ito T."/>
            <person name="Fujiyama A."/>
            <person name="Inagaki F."/>
            <person name="Takami H."/>
        </authorList>
    </citation>
    <scope>NUCLEOTIDE SEQUENCE</scope>
    <source>
        <strain evidence="1">Expedition CK06-06</strain>
    </source>
</reference>
<accession>X1NWF8</accession>